<dbReference type="GO" id="GO:0046872">
    <property type="term" value="F:metal ion binding"/>
    <property type="evidence" value="ECO:0007669"/>
    <property type="project" value="UniProtKB-KW"/>
</dbReference>
<keyword evidence="7 8" id="KW-0503">Monooxygenase</keyword>
<name>A0ABD0ZM16_CARAN</name>
<dbReference type="InterPro" id="IPR017972">
    <property type="entry name" value="Cyt_P450_CS"/>
</dbReference>
<keyword evidence="4 8" id="KW-0479">Metal-binding</keyword>
<comment type="caution">
    <text evidence="9">The sequence shown here is derived from an EMBL/GenBank/DDBJ whole genome shotgun (WGS) entry which is preliminary data.</text>
</comment>
<evidence type="ECO:0000256" key="6">
    <source>
        <dbReference type="ARBA" id="ARBA00023004"/>
    </source>
</evidence>
<dbReference type="EMBL" id="JBANAX010000851">
    <property type="protein sequence ID" value="KAL1191499.1"/>
    <property type="molecule type" value="Genomic_DNA"/>
</dbReference>
<dbReference type="SUPFAM" id="SSF48264">
    <property type="entry name" value="Cytochrome P450"/>
    <property type="match status" value="1"/>
</dbReference>
<protein>
    <submittedName>
        <fullName evidence="9">Cytochrome</fullName>
    </submittedName>
</protein>
<dbReference type="GO" id="GO:0004497">
    <property type="term" value="F:monooxygenase activity"/>
    <property type="evidence" value="ECO:0007669"/>
    <property type="project" value="UniProtKB-KW"/>
</dbReference>
<accession>A0ABD0ZM16</accession>
<dbReference type="GO" id="GO:0006629">
    <property type="term" value="P:lipid metabolic process"/>
    <property type="evidence" value="ECO:0007669"/>
    <property type="project" value="UniProtKB-ARBA"/>
</dbReference>
<evidence type="ECO:0000256" key="8">
    <source>
        <dbReference type="RuleBase" id="RU000461"/>
    </source>
</evidence>
<keyword evidence="6 8" id="KW-0408">Iron</keyword>
<dbReference type="InterPro" id="IPR036396">
    <property type="entry name" value="Cyt_P450_sf"/>
</dbReference>
<organism evidence="9 10">
    <name type="scientific">Cardamine amara subsp. amara</name>
    <dbReference type="NCBI Taxonomy" id="228776"/>
    <lineage>
        <taxon>Eukaryota</taxon>
        <taxon>Viridiplantae</taxon>
        <taxon>Streptophyta</taxon>
        <taxon>Embryophyta</taxon>
        <taxon>Tracheophyta</taxon>
        <taxon>Spermatophyta</taxon>
        <taxon>Magnoliopsida</taxon>
        <taxon>eudicotyledons</taxon>
        <taxon>Gunneridae</taxon>
        <taxon>Pentapetalae</taxon>
        <taxon>rosids</taxon>
        <taxon>malvids</taxon>
        <taxon>Brassicales</taxon>
        <taxon>Brassicaceae</taxon>
        <taxon>Cardamineae</taxon>
        <taxon>Cardamine</taxon>
    </lineage>
</organism>
<keyword evidence="10" id="KW-1185">Reference proteome</keyword>
<dbReference type="PANTHER" id="PTHR24296">
    <property type="entry name" value="CYTOCHROME P450"/>
    <property type="match status" value="1"/>
</dbReference>
<keyword evidence="5 8" id="KW-0560">Oxidoreductase</keyword>
<dbReference type="AlphaFoldDB" id="A0ABD0ZM16"/>
<evidence type="ECO:0000256" key="2">
    <source>
        <dbReference type="ARBA" id="ARBA00010617"/>
    </source>
</evidence>
<gene>
    <name evidence="9" type="ORF">V5N11_002323</name>
</gene>
<reference evidence="9 10" key="1">
    <citation type="submission" date="2024-04" db="EMBL/GenBank/DDBJ databases">
        <title>Genome assembly C_amara_ONT_v2.</title>
        <authorList>
            <person name="Yant L."/>
            <person name="Moore C."/>
            <person name="Slenker M."/>
        </authorList>
    </citation>
    <scope>NUCLEOTIDE SEQUENCE [LARGE SCALE GENOMIC DNA]</scope>
    <source>
        <tissue evidence="9">Leaf</tissue>
    </source>
</reference>
<dbReference type="Pfam" id="PF00067">
    <property type="entry name" value="p450"/>
    <property type="match status" value="1"/>
</dbReference>
<dbReference type="Proteomes" id="UP001558713">
    <property type="component" value="Unassembled WGS sequence"/>
</dbReference>
<comment type="similarity">
    <text evidence="2 8">Belongs to the cytochrome P450 family.</text>
</comment>
<evidence type="ECO:0000256" key="4">
    <source>
        <dbReference type="ARBA" id="ARBA00022723"/>
    </source>
</evidence>
<comment type="cofactor">
    <cofactor evidence="1">
        <name>heme</name>
        <dbReference type="ChEBI" id="CHEBI:30413"/>
    </cofactor>
</comment>
<evidence type="ECO:0000313" key="9">
    <source>
        <dbReference type="EMBL" id="KAL1191499.1"/>
    </source>
</evidence>
<keyword evidence="3 8" id="KW-0349">Heme</keyword>
<evidence type="ECO:0000256" key="3">
    <source>
        <dbReference type="ARBA" id="ARBA00022617"/>
    </source>
</evidence>
<evidence type="ECO:0000256" key="5">
    <source>
        <dbReference type="ARBA" id="ARBA00023002"/>
    </source>
</evidence>
<dbReference type="Gene3D" id="1.10.630.10">
    <property type="entry name" value="Cytochrome P450"/>
    <property type="match status" value="1"/>
</dbReference>
<sequence length="99" mass="11609">MGRMESIWGKDCDQFYPERWIDETSGGFRGEIPYKFPVFHAGPRMCIGEEMAYIQMKSIAAAVLERFVVEVPRKERPEILLSVTLRMRRGLFARIHERS</sequence>
<dbReference type="InterPro" id="IPR001128">
    <property type="entry name" value="Cyt_P450"/>
</dbReference>
<evidence type="ECO:0000256" key="1">
    <source>
        <dbReference type="ARBA" id="ARBA00001971"/>
    </source>
</evidence>
<dbReference type="PROSITE" id="PS00086">
    <property type="entry name" value="CYTOCHROME_P450"/>
    <property type="match status" value="1"/>
</dbReference>
<evidence type="ECO:0000313" key="10">
    <source>
        <dbReference type="Proteomes" id="UP001558713"/>
    </source>
</evidence>
<proteinExistence type="inferred from homology"/>
<evidence type="ECO:0000256" key="7">
    <source>
        <dbReference type="ARBA" id="ARBA00023033"/>
    </source>
</evidence>